<dbReference type="EMBL" id="SDWU01000019">
    <property type="protein sequence ID" value="RYB99398.1"/>
    <property type="molecule type" value="Genomic_DNA"/>
</dbReference>
<protein>
    <submittedName>
        <fullName evidence="3">Uncharacterized protein</fullName>
    </submittedName>
</protein>
<evidence type="ECO:0000313" key="3">
    <source>
        <dbReference type="EMBL" id="RYB99398.1"/>
    </source>
</evidence>
<feature type="region of interest" description="Disordered" evidence="1">
    <location>
        <begin position="33"/>
        <end position="60"/>
    </location>
</feature>
<keyword evidence="4" id="KW-1185">Reference proteome</keyword>
<evidence type="ECO:0000256" key="2">
    <source>
        <dbReference type="SAM" id="Phobius"/>
    </source>
</evidence>
<keyword evidence="2" id="KW-1133">Transmembrane helix</keyword>
<feature type="compositionally biased region" description="Basic and acidic residues" evidence="1">
    <location>
        <begin position="33"/>
        <end position="43"/>
    </location>
</feature>
<comment type="caution">
    <text evidence="3">The sequence shown here is derived from an EMBL/GenBank/DDBJ whole genome shotgun (WGS) entry which is preliminary data.</text>
</comment>
<keyword evidence="2" id="KW-0472">Membrane</keyword>
<name>A0A4Q2S832_9ACTN</name>
<dbReference type="AlphaFoldDB" id="A0A4Q2S832"/>
<evidence type="ECO:0000313" key="4">
    <source>
        <dbReference type="Proteomes" id="UP000293291"/>
    </source>
</evidence>
<evidence type="ECO:0000256" key="1">
    <source>
        <dbReference type="SAM" id="MobiDB-lite"/>
    </source>
</evidence>
<gene>
    <name evidence="3" type="ORF">EUA07_16360</name>
</gene>
<feature type="transmembrane region" description="Helical" evidence="2">
    <location>
        <begin position="6"/>
        <end position="23"/>
    </location>
</feature>
<sequence length="60" mass="6406">MVSVILISTAAIIVAIVGCAVIWRMDALRADEIEHTPPPERPRAQLAATDTPRPTSLPSS</sequence>
<organism evidence="3 4">
    <name type="scientific">Nocardioides ganghwensis</name>
    <dbReference type="NCBI Taxonomy" id="252230"/>
    <lineage>
        <taxon>Bacteria</taxon>
        <taxon>Bacillati</taxon>
        <taxon>Actinomycetota</taxon>
        <taxon>Actinomycetes</taxon>
        <taxon>Propionibacteriales</taxon>
        <taxon>Nocardioidaceae</taxon>
        <taxon>Nocardioides</taxon>
    </lineage>
</organism>
<dbReference type="Proteomes" id="UP000293291">
    <property type="component" value="Unassembled WGS sequence"/>
</dbReference>
<keyword evidence="2" id="KW-0812">Transmembrane</keyword>
<reference evidence="3 4" key="1">
    <citation type="submission" date="2019-01" db="EMBL/GenBank/DDBJ databases">
        <title>Novel species of Nocardioides.</title>
        <authorList>
            <person name="Liu Q."/>
            <person name="Xin Y.-H."/>
        </authorList>
    </citation>
    <scope>NUCLEOTIDE SEQUENCE [LARGE SCALE GENOMIC DNA]</scope>
    <source>
        <strain evidence="3 4">CGMCC 4.6875</strain>
    </source>
</reference>
<accession>A0A4Q2S832</accession>
<dbReference type="RefSeq" id="WP_129456246.1">
    <property type="nucleotide sequence ID" value="NZ_JACXYX010000018.1"/>
</dbReference>
<proteinExistence type="predicted"/>